<reference evidence="4" key="1">
    <citation type="submission" date="2018-05" db="EMBL/GenBank/DDBJ databases">
        <authorList>
            <person name="Lanie J.A."/>
            <person name="Ng W.-L."/>
            <person name="Kazmierczak K.M."/>
            <person name="Andrzejewski T.M."/>
            <person name="Davidsen T.M."/>
            <person name="Wayne K.J."/>
            <person name="Tettelin H."/>
            <person name="Glass J.I."/>
            <person name="Rusch D."/>
            <person name="Podicherti R."/>
            <person name="Tsui H.-C.T."/>
            <person name="Winkler M.E."/>
        </authorList>
    </citation>
    <scope>NUCLEOTIDE SEQUENCE</scope>
</reference>
<dbReference type="EMBL" id="UINC01005966">
    <property type="protein sequence ID" value="SVA24659.1"/>
    <property type="molecule type" value="Genomic_DNA"/>
</dbReference>
<dbReference type="Pfam" id="PF02630">
    <property type="entry name" value="SCO1-SenC"/>
    <property type="match status" value="1"/>
</dbReference>
<protein>
    <recommendedName>
        <fullName evidence="3">Thioredoxin domain-containing protein</fullName>
    </recommendedName>
</protein>
<dbReference type="PANTHER" id="PTHR12151:SF25">
    <property type="entry name" value="LINALOOL DEHYDRATASE_ISOMERASE DOMAIN-CONTAINING PROTEIN"/>
    <property type="match status" value="1"/>
</dbReference>
<evidence type="ECO:0000256" key="2">
    <source>
        <dbReference type="ARBA" id="ARBA00023008"/>
    </source>
</evidence>
<dbReference type="SUPFAM" id="SSF52833">
    <property type="entry name" value="Thioredoxin-like"/>
    <property type="match status" value="1"/>
</dbReference>
<dbReference type="PANTHER" id="PTHR12151">
    <property type="entry name" value="ELECTRON TRANSPORT PROTIN SCO1/SENC FAMILY MEMBER"/>
    <property type="match status" value="1"/>
</dbReference>
<dbReference type="CDD" id="cd02968">
    <property type="entry name" value="SCO"/>
    <property type="match status" value="1"/>
</dbReference>
<dbReference type="InterPro" id="IPR036249">
    <property type="entry name" value="Thioredoxin-like_sf"/>
</dbReference>
<dbReference type="PROSITE" id="PS51352">
    <property type="entry name" value="THIOREDOXIN_2"/>
    <property type="match status" value="1"/>
</dbReference>
<feature type="domain" description="Thioredoxin" evidence="3">
    <location>
        <begin position="24"/>
        <end position="183"/>
    </location>
</feature>
<organism evidence="4">
    <name type="scientific">marine metagenome</name>
    <dbReference type="NCBI Taxonomy" id="408172"/>
    <lineage>
        <taxon>unclassified sequences</taxon>
        <taxon>metagenomes</taxon>
        <taxon>ecological metagenomes</taxon>
    </lineage>
</organism>
<comment type="similarity">
    <text evidence="1">Belongs to the SCO1/2 family.</text>
</comment>
<dbReference type="InterPro" id="IPR003782">
    <property type="entry name" value="SCO1/SenC"/>
</dbReference>
<evidence type="ECO:0000259" key="3">
    <source>
        <dbReference type="PROSITE" id="PS51352"/>
    </source>
</evidence>
<gene>
    <name evidence="4" type="ORF">METZ01_LOCUS77513</name>
</gene>
<keyword evidence="2" id="KW-0186">Copper</keyword>
<dbReference type="AlphaFoldDB" id="A0A381U922"/>
<evidence type="ECO:0000256" key="1">
    <source>
        <dbReference type="ARBA" id="ARBA00010996"/>
    </source>
</evidence>
<dbReference type="Gene3D" id="3.40.30.10">
    <property type="entry name" value="Glutaredoxin"/>
    <property type="match status" value="1"/>
</dbReference>
<name>A0A381U922_9ZZZZ</name>
<evidence type="ECO:0000313" key="4">
    <source>
        <dbReference type="EMBL" id="SVA24659.1"/>
    </source>
</evidence>
<dbReference type="InterPro" id="IPR013766">
    <property type="entry name" value="Thioredoxin_domain"/>
</dbReference>
<sequence length="185" mass="21196">MYGIVAVLLVITYFTKESNSNSGLPVLGTIPEFHFTDSQGKEISRLDLDGKVWVADFIFTTCTMACPVLTGNMNLIHKAFKNNDNIRIVSISVYPEYDTPQVLSDYASQYDANTNRWHFLTGPEENVQDVIKNGFKMGDYEDIIFHSEKFALVDQKNRLRGYYNGMQTDDVTRLKKDMEKLLKEN</sequence>
<proteinExistence type="inferred from homology"/>
<accession>A0A381U922</accession>